<keyword evidence="13" id="KW-0548">Nucleotidyltransferase</keyword>
<comment type="subcellular location">
    <subcellularLocation>
        <location evidence="1">Membrane</location>
    </subcellularLocation>
</comment>
<keyword evidence="9" id="KW-1133">Transmembrane helix</keyword>
<evidence type="ECO:0000313" key="13">
    <source>
        <dbReference type="EMBL" id="MFD2096136.1"/>
    </source>
</evidence>
<dbReference type="NCBIfam" id="TIGR00229">
    <property type="entry name" value="sensory_box"/>
    <property type="match status" value="1"/>
</dbReference>
<dbReference type="InterPro" id="IPR029787">
    <property type="entry name" value="Nucleotide_cyclase"/>
</dbReference>
<dbReference type="NCBIfam" id="TIGR00254">
    <property type="entry name" value="GGDEF"/>
    <property type="match status" value="1"/>
</dbReference>
<feature type="region of interest" description="Disordered" evidence="8">
    <location>
        <begin position="644"/>
        <end position="665"/>
    </location>
</feature>
<keyword evidence="5" id="KW-0418">Kinase</keyword>
<dbReference type="RefSeq" id="WP_345341177.1">
    <property type="nucleotide sequence ID" value="NZ_BAABLI010000017.1"/>
</dbReference>
<evidence type="ECO:0000259" key="11">
    <source>
        <dbReference type="PROSITE" id="PS50113"/>
    </source>
</evidence>
<dbReference type="PROSITE" id="PS50887">
    <property type="entry name" value="GGDEF"/>
    <property type="match status" value="1"/>
</dbReference>
<gene>
    <name evidence="13" type="ORF">ACFSJ3_09090</name>
</gene>
<dbReference type="InterPro" id="IPR043128">
    <property type="entry name" value="Rev_trsase/Diguanyl_cyclase"/>
</dbReference>
<dbReference type="PANTHER" id="PTHR46663:SF2">
    <property type="entry name" value="GGDEF DOMAIN-CONTAINING PROTEIN"/>
    <property type="match status" value="1"/>
</dbReference>
<evidence type="ECO:0000256" key="3">
    <source>
        <dbReference type="ARBA" id="ARBA00022679"/>
    </source>
</evidence>
<evidence type="ECO:0000259" key="10">
    <source>
        <dbReference type="PROSITE" id="PS50112"/>
    </source>
</evidence>
<dbReference type="PROSITE" id="PS50113">
    <property type="entry name" value="PAC"/>
    <property type="match status" value="1"/>
</dbReference>
<evidence type="ECO:0000256" key="8">
    <source>
        <dbReference type="SAM" id="MobiDB-lite"/>
    </source>
</evidence>
<feature type="transmembrane region" description="Helical" evidence="9">
    <location>
        <begin position="20"/>
        <end position="39"/>
    </location>
</feature>
<dbReference type="EC" id="2.7.7.65" evidence="13"/>
<sequence length="665" mass="75947">MRKNKNPWLTTQSKAFAPYLWPLVLVILGVLSCISLYNYHAQRDRILEHRTQIMTQTALKGQLLLEKILQQKFQHIEDSIRLLAESDPLVQYAMARDPRSRHIVEHQWSLLAENSGLYTQIRFIDLEGHEQIRVNYSTRTKQASTAEQLQFKGHRSYMKLAKTTADHEVAVIAFDLEQEHGELIEPLTLAGRVLTPVVVGGERQGYVLFNLDMAEIMSLIDQQEQLNHFSIELTTHMGHYIRANDPNLNFGHVLSHRESKTLKVLQPGLWATTIDKSEGVVNRDHGVVSYRWIKLDSPTRVLNKETDHLLVITHINNDEILSATQEQMRSLEMAWQVRAALILLISILIGLVLQRWLAQFQLQKLMLSAVSRMSAVVLTDNKGKIVGVNRAFERLTGYQGNRLTGRKVDFFSAKDQPIEQVEQKIKESVQLYGQWQGEMQCLSLNGQTLSVWMEVSSVCRKNKNNVDFYVANFIDITERKKMEKELLRLSSTDPLTGISNRRRFDEELNRLTKIAGRYHEGGFCLAIADLDHFKAINDRYGHDVGDRVLQSFTKAVTPLLRETDMLARLGGEEFAILMPHTDLSAAITVSERLRQAIAHMMDEPQVTVSIGVTAYQHGMPETELYRRADTALYQAKTLGRNRVMSDDSPWTKVHSEADLSEELSG</sequence>
<keyword evidence="3 13" id="KW-0808">Transferase</keyword>
<keyword evidence="6" id="KW-0067">ATP-binding</keyword>
<comment type="caution">
    <text evidence="13">The sequence shown here is derived from an EMBL/GenBank/DDBJ whole genome shotgun (WGS) entry which is preliminary data.</text>
</comment>
<keyword evidence="4" id="KW-0547">Nucleotide-binding</keyword>
<evidence type="ECO:0000256" key="6">
    <source>
        <dbReference type="ARBA" id="ARBA00022840"/>
    </source>
</evidence>
<dbReference type="PROSITE" id="PS50112">
    <property type="entry name" value="PAS"/>
    <property type="match status" value="1"/>
</dbReference>
<dbReference type="SUPFAM" id="SSF55785">
    <property type="entry name" value="PYP-like sensor domain (PAS domain)"/>
    <property type="match status" value="1"/>
</dbReference>
<dbReference type="InterPro" id="IPR052163">
    <property type="entry name" value="DGC-Regulatory_Protein"/>
</dbReference>
<evidence type="ECO:0000256" key="9">
    <source>
        <dbReference type="SAM" id="Phobius"/>
    </source>
</evidence>
<feature type="domain" description="GGDEF" evidence="12">
    <location>
        <begin position="521"/>
        <end position="648"/>
    </location>
</feature>
<dbReference type="InterPro" id="IPR048760">
    <property type="entry name" value="VP0354-like_sensor_dom"/>
</dbReference>
<dbReference type="Gene3D" id="3.30.450.20">
    <property type="entry name" value="PAS domain"/>
    <property type="match status" value="3"/>
</dbReference>
<reference evidence="14" key="1">
    <citation type="journal article" date="2019" name="Int. J. Syst. Evol. Microbiol.">
        <title>The Global Catalogue of Microorganisms (GCM) 10K type strain sequencing project: providing services to taxonomists for standard genome sequencing and annotation.</title>
        <authorList>
            <consortium name="The Broad Institute Genomics Platform"/>
            <consortium name="The Broad Institute Genome Sequencing Center for Infectious Disease"/>
            <person name="Wu L."/>
            <person name="Ma J."/>
        </authorList>
    </citation>
    <scope>NUCLEOTIDE SEQUENCE [LARGE SCALE GENOMIC DNA]</scope>
    <source>
        <strain evidence="14">CGMCC 1.10992</strain>
    </source>
</reference>
<keyword evidence="9" id="KW-0472">Membrane</keyword>
<dbReference type="Gene3D" id="3.30.70.270">
    <property type="match status" value="1"/>
</dbReference>
<evidence type="ECO:0000256" key="7">
    <source>
        <dbReference type="ARBA" id="ARBA00023012"/>
    </source>
</evidence>
<dbReference type="Pfam" id="PF13426">
    <property type="entry name" value="PAS_9"/>
    <property type="match status" value="1"/>
</dbReference>
<evidence type="ECO:0000259" key="12">
    <source>
        <dbReference type="PROSITE" id="PS50887"/>
    </source>
</evidence>
<dbReference type="GO" id="GO:0052621">
    <property type="term" value="F:diguanylate cyclase activity"/>
    <property type="evidence" value="ECO:0007669"/>
    <property type="project" value="UniProtKB-EC"/>
</dbReference>
<evidence type="ECO:0000256" key="5">
    <source>
        <dbReference type="ARBA" id="ARBA00022777"/>
    </source>
</evidence>
<dbReference type="InterPro" id="IPR029151">
    <property type="entry name" value="Sensor-like_sf"/>
</dbReference>
<evidence type="ECO:0000256" key="2">
    <source>
        <dbReference type="ARBA" id="ARBA00022553"/>
    </source>
</evidence>
<feature type="transmembrane region" description="Helical" evidence="9">
    <location>
        <begin position="337"/>
        <end position="357"/>
    </location>
</feature>
<evidence type="ECO:0000256" key="1">
    <source>
        <dbReference type="ARBA" id="ARBA00004370"/>
    </source>
</evidence>
<organism evidence="13 14">
    <name type="scientific">Corallincola platygyrae</name>
    <dbReference type="NCBI Taxonomy" id="1193278"/>
    <lineage>
        <taxon>Bacteria</taxon>
        <taxon>Pseudomonadati</taxon>
        <taxon>Pseudomonadota</taxon>
        <taxon>Gammaproteobacteria</taxon>
        <taxon>Alteromonadales</taxon>
        <taxon>Psychromonadaceae</taxon>
        <taxon>Corallincola</taxon>
    </lineage>
</organism>
<protein>
    <submittedName>
        <fullName evidence="13">Diguanylate cyclase</fullName>
        <ecNumber evidence="13">2.7.7.65</ecNumber>
    </submittedName>
</protein>
<evidence type="ECO:0000313" key="14">
    <source>
        <dbReference type="Proteomes" id="UP001597380"/>
    </source>
</evidence>
<dbReference type="InterPro" id="IPR000160">
    <property type="entry name" value="GGDEF_dom"/>
</dbReference>
<dbReference type="SUPFAM" id="SSF103190">
    <property type="entry name" value="Sensory domain-like"/>
    <property type="match status" value="2"/>
</dbReference>
<proteinExistence type="predicted"/>
<dbReference type="SMART" id="SM00267">
    <property type="entry name" value="GGDEF"/>
    <property type="match status" value="1"/>
</dbReference>
<keyword evidence="14" id="KW-1185">Reference proteome</keyword>
<feature type="domain" description="PAS" evidence="10">
    <location>
        <begin position="374"/>
        <end position="416"/>
    </location>
</feature>
<dbReference type="EMBL" id="JBHUHT010000011">
    <property type="protein sequence ID" value="MFD2096136.1"/>
    <property type="molecule type" value="Genomic_DNA"/>
</dbReference>
<dbReference type="Pfam" id="PF00990">
    <property type="entry name" value="GGDEF"/>
    <property type="match status" value="1"/>
</dbReference>
<dbReference type="Pfam" id="PF21623">
    <property type="entry name" value="HK_sensor_dom_bact"/>
    <property type="match status" value="1"/>
</dbReference>
<dbReference type="SUPFAM" id="SSF55073">
    <property type="entry name" value="Nucleotide cyclase"/>
    <property type="match status" value="1"/>
</dbReference>
<keyword evidence="7" id="KW-0902">Two-component regulatory system</keyword>
<dbReference type="InterPro" id="IPR000014">
    <property type="entry name" value="PAS"/>
</dbReference>
<evidence type="ECO:0000256" key="4">
    <source>
        <dbReference type="ARBA" id="ARBA00022741"/>
    </source>
</evidence>
<dbReference type="CDD" id="cd00130">
    <property type="entry name" value="PAS"/>
    <property type="match status" value="1"/>
</dbReference>
<dbReference type="InterPro" id="IPR000700">
    <property type="entry name" value="PAS-assoc_C"/>
</dbReference>
<keyword evidence="2" id="KW-0597">Phosphoprotein</keyword>
<dbReference type="Proteomes" id="UP001597380">
    <property type="component" value="Unassembled WGS sequence"/>
</dbReference>
<name>A0ABW4XKW2_9GAMM</name>
<dbReference type="PROSITE" id="PS51257">
    <property type="entry name" value="PROKAR_LIPOPROTEIN"/>
    <property type="match status" value="1"/>
</dbReference>
<accession>A0ABW4XKW2</accession>
<feature type="domain" description="PAC" evidence="11">
    <location>
        <begin position="435"/>
        <end position="488"/>
    </location>
</feature>
<dbReference type="PANTHER" id="PTHR46663">
    <property type="entry name" value="DIGUANYLATE CYCLASE DGCT-RELATED"/>
    <property type="match status" value="1"/>
</dbReference>
<keyword evidence="9" id="KW-0812">Transmembrane</keyword>
<dbReference type="CDD" id="cd01949">
    <property type="entry name" value="GGDEF"/>
    <property type="match status" value="1"/>
</dbReference>
<dbReference type="InterPro" id="IPR035965">
    <property type="entry name" value="PAS-like_dom_sf"/>
</dbReference>
<dbReference type="SMART" id="SM00091">
    <property type="entry name" value="PAS"/>
    <property type="match status" value="1"/>
</dbReference>